<dbReference type="GO" id="GO:0016829">
    <property type="term" value="F:lyase activity"/>
    <property type="evidence" value="ECO:0007669"/>
    <property type="project" value="UniProtKB-KW"/>
</dbReference>
<dbReference type="InterPro" id="IPR037523">
    <property type="entry name" value="VOC_core"/>
</dbReference>
<dbReference type="InterPro" id="IPR004360">
    <property type="entry name" value="Glyas_Fos-R_dOase_dom"/>
</dbReference>
<dbReference type="GO" id="GO:0004493">
    <property type="term" value="F:methylmalonyl-CoA epimerase activity"/>
    <property type="evidence" value="ECO:0007669"/>
    <property type="project" value="TreeGrafter"/>
</dbReference>
<dbReference type="PANTHER" id="PTHR43048">
    <property type="entry name" value="METHYLMALONYL-COA EPIMERASE"/>
    <property type="match status" value="1"/>
</dbReference>
<dbReference type="Proteomes" id="UP000540412">
    <property type="component" value="Unassembled WGS sequence"/>
</dbReference>
<dbReference type="GO" id="GO:0046872">
    <property type="term" value="F:metal ion binding"/>
    <property type="evidence" value="ECO:0007669"/>
    <property type="project" value="UniProtKB-KW"/>
</dbReference>
<gene>
    <name evidence="3" type="ORF">BJY24_007425</name>
</gene>
<feature type="domain" description="VOC" evidence="2">
    <location>
        <begin position="2"/>
        <end position="124"/>
    </location>
</feature>
<keyword evidence="4" id="KW-1185">Reference proteome</keyword>
<name>A0A7W9UMD9_9NOCA</name>
<dbReference type="Pfam" id="PF00903">
    <property type="entry name" value="Glyoxalase"/>
    <property type="match status" value="1"/>
</dbReference>
<dbReference type="PROSITE" id="PS51819">
    <property type="entry name" value="VOC"/>
    <property type="match status" value="1"/>
</dbReference>
<evidence type="ECO:0000313" key="4">
    <source>
        <dbReference type="Proteomes" id="UP000540412"/>
    </source>
</evidence>
<evidence type="ECO:0000313" key="3">
    <source>
        <dbReference type="EMBL" id="MBB5918513.1"/>
    </source>
</evidence>
<organism evidence="3 4">
    <name type="scientific">Nocardia transvalensis</name>
    <dbReference type="NCBI Taxonomy" id="37333"/>
    <lineage>
        <taxon>Bacteria</taxon>
        <taxon>Bacillati</taxon>
        <taxon>Actinomycetota</taxon>
        <taxon>Actinomycetes</taxon>
        <taxon>Mycobacteriales</taxon>
        <taxon>Nocardiaceae</taxon>
        <taxon>Nocardia</taxon>
    </lineage>
</organism>
<evidence type="ECO:0000256" key="1">
    <source>
        <dbReference type="ARBA" id="ARBA00022723"/>
    </source>
</evidence>
<dbReference type="RefSeq" id="WP_040753611.1">
    <property type="nucleotide sequence ID" value="NZ_JACHIT010000002.1"/>
</dbReference>
<dbReference type="PANTHER" id="PTHR43048:SF4">
    <property type="entry name" value="RING-CLEAVING DIOXYGENASE-RELATED"/>
    <property type="match status" value="1"/>
</dbReference>
<keyword evidence="1" id="KW-0479">Metal-binding</keyword>
<dbReference type="GO" id="GO:0046491">
    <property type="term" value="P:L-methylmalonyl-CoA metabolic process"/>
    <property type="evidence" value="ECO:0007669"/>
    <property type="project" value="TreeGrafter"/>
</dbReference>
<dbReference type="InterPro" id="IPR029068">
    <property type="entry name" value="Glyas_Bleomycin-R_OHBP_Dase"/>
</dbReference>
<reference evidence="3 4" key="1">
    <citation type="submission" date="2020-08" db="EMBL/GenBank/DDBJ databases">
        <title>Sequencing the genomes of 1000 actinobacteria strains.</title>
        <authorList>
            <person name="Klenk H.-P."/>
        </authorList>
    </citation>
    <scope>NUCLEOTIDE SEQUENCE [LARGE SCALE GENOMIC DNA]</scope>
    <source>
        <strain evidence="3 4">DSM 43582</strain>
    </source>
</reference>
<accession>A0A7W9UMD9</accession>
<dbReference type="SUPFAM" id="SSF54593">
    <property type="entry name" value="Glyoxalase/Bleomycin resistance protein/Dihydroxybiphenyl dioxygenase"/>
    <property type="match status" value="1"/>
</dbReference>
<protein>
    <submittedName>
        <fullName evidence="3">Putative enzyme related to lactoylglutathione lyase</fullName>
    </submittedName>
</protein>
<dbReference type="Gene3D" id="3.10.180.10">
    <property type="entry name" value="2,3-Dihydroxybiphenyl 1,2-Dioxygenase, domain 1"/>
    <property type="match status" value="1"/>
</dbReference>
<dbReference type="AlphaFoldDB" id="A0A7W9UMD9"/>
<evidence type="ECO:0000259" key="2">
    <source>
        <dbReference type="PROSITE" id="PS51819"/>
    </source>
</evidence>
<comment type="caution">
    <text evidence="3">The sequence shown here is derived from an EMBL/GenBank/DDBJ whole genome shotgun (WGS) entry which is preliminary data.</text>
</comment>
<keyword evidence="3" id="KW-0456">Lyase</keyword>
<dbReference type="EMBL" id="JACHIT010000002">
    <property type="protein sequence ID" value="MBB5918513.1"/>
    <property type="molecule type" value="Genomic_DNA"/>
</dbReference>
<proteinExistence type="predicted"/>
<dbReference type="InterPro" id="IPR051785">
    <property type="entry name" value="MMCE/EMCE_epimerase"/>
</dbReference>
<sequence length="137" mass="14883">MHLTQIRLIVSDFDRCLAFYRDVIGLKPQFDDPQPPYAAFKPDLGSSLSLHARDDLDAMLGGALRPGSADTALVSLRVDDLDAYLTELTARGAEIAAGPVEFGGRVRCAYLRDPEGTLLEIQQWLATRSGEPVPPAS</sequence>